<gene>
    <name evidence="2" type="ORF">AB6N35_07585</name>
    <name evidence="1" type="ORF">M3D93_02100</name>
</gene>
<dbReference type="AlphaFoldDB" id="A0AAW5Q3U0"/>
<dbReference type="EMBL" id="JALXTC010000005">
    <property type="protein sequence ID" value="MCT2116556.1"/>
    <property type="molecule type" value="Genomic_DNA"/>
</dbReference>
<sequence>MDASAAAGPPTRGPPVVVETHGALIFLWGDEAHKGQAARVGGWDLAVVLLAAYREASGYDAAPSRRTGDSLLRARVRRSDVVRADVVREQTGRKSDRYSEEAVGAVYAEMLVRRWAEREPGPLPRA</sequence>
<reference evidence="4" key="2">
    <citation type="submission" date="2024-07" db="EMBL/GenBank/DDBJ databases">
        <title>Pseudomonas strain that inhibits Aeromonas fish pathogens.</title>
        <authorList>
            <person name="Wildschutte H."/>
        </authorList>
    </citation>
    <scope>NUCLEOTIDE SEQUENCE [LARGE SCALE GENOMIC DNA]</scope>
    <source>
        <strain evidence="4">n60</strain>
    </source>
</reference>
<proteinExistence type="predicted"/>
<dbReference type="Proteomes" id="UP001206890">
    <property type="component" value="Unassembled WGS sequence"/>
</dbReference>
<accession>A0AAW5Q3U0</accession>
<reference evidence="1" key="1">
    <citation type="submission" date="2022-04" db="EMBL/GenBank/DDBJ databases">
        <title>Human microbiome associated bacterial genomes.</title>
        <authorList>
            <person name="Sandstrom S."/>
            <person name="Salamzade R."/>
            <person name="Kalan L.R."/>
        </authorList>
    </citation>
    <scope>NUCLEOTIDE SEQUENCE</scope>
    <source>
        <strain evidence="1">P3-SID1762</strain>
    </source>
</reference>
<dbReference type="Proteomes" id="UP001560293">
    <property type="component" value="Unassembled WGS sequence"/>
</dbReference>
<evidence type="ECO:0000313" key="1">
    <source>
        <dbReference type="EMBL" id="MCT2116556.1"/>
    </source>
</evidence>
<evidence type="ECO:0000313" key="3">
    <source>
        <dbReference type="Proteomes" id="UP001206890"/>
    </source>
</evidence>
<organism evidence="1 3">
    <name type="scientific">Dietzia cinnamea</name>
    <dbReference type="NCBI Taxonomy" id="321318"/>
    <lineage>
        <taxon>Bacteria</taxon>
        <taxon>Bacillati</taxon>
        <taxon>Actinomycetota</taxon>
        <taxon>Actinomycetes</taxon>
        <taxon>Mycobacteriales</taxon>
        <taxon>Dietziaceae</taxon>
        <taxon>Dietzia</taxon>
    </lineage>
</organism>
<comment type="caution">
    <text evidence="1">The sequence shown here is derived from an EMBL/GenBank/DDBJ whole genome shotgun (WGS) entry which is preliminary data.</text>
</comment>
<dbReference type="RefSeq" id="WP_141764122.1">
    <property type="nucleotide sequence ID" value="NZ_JALXRO010000054.1"/>
</dbReference>
<reference evidence="2" key="3">
    <citation type="submission" date="2024-07" db="EMBL/GenBank/DDBJ databases">
        <authorList>
            <person name="Wildschutte H."/>
        </authorList>
    </citation>
    <scope>NUCLEOTIDE SEQUENCE</scope>
    <source>
        <strain evidence="2">N60</strain>
    </source>
</reference>
<name>A0AAW5Q3U0_9ACTN</name>
<evidence type="ECO:0000313" key="2">
    <source>
        <dbReference type="EMBL" id="MEX6464214.1"/>
    </source>
</evidence>
<keyword evidence="4" id="KW-1185">Reference proteome</keyword>
<dbReference type="EMBL" id="JBFTEZ010000002">
    <property type="protein sequence ID" value="MEX6464214.1"/>
    <property type="molecule type" value="Genomic_DNA"/>
</dbReference>
<protein>
    <submittedName>
        <fullName evidence="1">Uncharacterized protein</fullName>
    </submittedName>
</protein>
<evidence type="ECO:0000313" key="4">
    <source>
        <dbReference type="Proteomes" id="UP001560293"/>
    </source>
</evidence>